<protein>
    <submittedName>
        <fullName evidence="2">Uncharacterized protein</fullName>
    </submittedName>
</protein>
<evidence type="ECO:0000313" key="2">
    <source>
        <dbReference type="EMBL" id="KAJ1154390.1"/>
    </source>
</evidence>
<evidence type="ECO:0000313" key="3">
    <source>
        <dbReference type="Proteomes" id="UP001066276"/>
    </source>
</evidence>
<gene>
    <name evidence="2" type="ORF">NDU88_007142</name>
</gene>
<proteinExistence type="predicted"/>
<accession>A0AAV7RSA7</accession>
<comment type="caution">
    <text evidence="2">The sequence shown here is derived from an EMBL/GenBank/DDBJ whole genome shotgun (WGS) entry which is preliminary data.</text>
</comment>
<dbReference type="EMBL" id="JANPWB010000009">
    <property type="protein sequence ID" value="KAJ1154390.1"/>
    <property type="molecule type" value="Genomic_DNA"/>
</dbReference>
<name>A0AAV7RSA7_PLEWA</name>
<keyword evidence="3" id="KW-1185">Reference proteome</keyword>
<feature type="region of interest" description="Disordered" evidence="1">
    <location>
        <begin position="1"/>
        <end position="54"/>
    </location>
</feature>
<organism evidence="2 3">
    <name type="scientific">Pleurodeles waltl</name>
    <name type="common">Iberian ribbed newt</name>
    <dbReference type="NCBI Taxonomy" id="8319"/>
    <lineage>
        <taxon>Eukaryota</taxon>
        <taxon>Metazoa</taxon>
        <taxon>Chordata</taxon>
        <taxon>Craniata</taxon>
        <taxon>Vertebrata</taxon>
        <taxon>Euteleostomi</taxon>
        <taxon>Amphibia</taxon>
        <taxon>Batrachia</taxon>
        <taxon>Caudata</taxon>
        <taxon>Salamandroidea</taxon>
        <taxon>Salamandridae</taxon>
        <taxon>Pleurodelinae</taxon>
        <taxon>Pleurodeles</taxon>
    </lineage>
</organism>
<reference evidence="2" key="1">
    <citation type="journal article" date="2022" name="bioRxiv">
        <title>Sequencing and chromosome-scale assembly of the giantPleurodeles waltlgenome.</title>
        <authorList>
            <person name="Brown T."/>
            <person name="Elewa A."/>
            <person name="Iarovenko S."/>
            <person name="Subramanian E."/>
            <person name="Araus A.J."/>
            <person name="Petzold A."/>
            <person name="Susuki M."/>
            <person name="Suzuki K.-i.T."/>
            <person name="Hayashi T."/>
            <person name="Toyoda A."/>
            <person name="Oliveira C."/>
            <person name="Osipova E."/>
            <person name="Leigh N.D."/>
            <person name="Simon A."/>
            <person name="Yun M.H."/>
        </authorList>
    </citation>
    <scope>NUCLEOTIDE SEQUENCE</scope>
    <source>
        <strain evidence="2">20211129_DDA</strain>
        <tissue evidence="2">Liver</tissue>
    </source>
</reference>
<sequence>MSRAQKPSAAIAPPPCQLRGRTGITRGSQGRVVEPDRGSGLPGAAGPSGETQNPECVALTVCVTDSQTTPDRGEAGRLDRRIAEVLRIEIW</sequence>
<dbReference type="AlphaFoldDB" id="A0AAV7RSA7"/>
<evidence type="ECO:0000256" key="1">
    <source>
        <dbReference type="SAM" id="MobiDB-lite"/>
    </source>
</evidence>
<dbReference type="Proteomes" id="UP001066276">
    <property type="component" value="Chromosome 5"/>
</dbReference>
<feature type="compositionally biased region" description="Low complexity" evidence="1">
    <location>
        <begin position="38"/>
        <end position="49"/>
    </location>
</feature>